<evidence type="ECO:0000256" key="1">
    <source>
        <dbReference type="SAM" id="MobiDB-lite"/>
    </source>
</evidence>
<feature type="region of interest" description="Disordered" evidence="1">
    <location>
        <begin position="86"/>
        <end position="116"/>
    </location>
</feature>
<feature type="compositionally biased region" description="Pro residues" evidence="1">
    <location>
        <begin position="221"/>
        <end position="232"/>
    </location>
</feature>
<dbReference type="EMBL" id="JASCIS010000070">
    <property type="protein sequence ID" value="MDI3424016.1"/>
    <property type="molecule type" value="Genomic_DNA"/>
</dbReference>
<feature type="compositionally biased region" description="Polar residues" evidence="1">
    <location>
        <begin position="196"/>
        <end position="206"/>
    </location>
</feature>
<feature type="region of interest" description="Disordered" evidence="1">
    <location>
        <begin position="196"/>
        <end position="270"/>
    </location>
</feature>
<dbReference type="Proteomes" id="UP001237105">
    <property type="component" value="Unassembled WGS sequence"/>
</dbReference>
<protein>
    <submittedName>
        <fullName evidence="2">Uncharacterized protein</fullName>
    </submittedName>
</protein>
<sequence>MSAYCKKHAGDCRFKVDRDSSSEYFTAVKSLGNAVVNCTAEDIKVTREVSLSVSSSDNLGGEITGQLSVEGQLAVNGSVTAGVNGEAAGTFKTPDQSKGPSPEASAKGSANGSGTVGGSASLRTAFQGGFKLSYAKNWTTQQTESTSYTLTVNPGDALTFGGSAAMQRVAGSIMTSGGAGAHGVVVDGPSSVNHSSFVANTHTVPGTTCKRLRPSDDGPEDPPAPGPAPAPGPERSLRAANAPGLVELPGGGLPAGSHLKSRTVLHGGRS</sequence>
<evidence type="ECO:0000313" key="3">
    <source>
        <dbReference type="Proteomes" id="UP001237105"/>
    </source>
</evidence>
<dbReference type="RefSeq" id="WP_282539841.1">
    <property type="nucleotide sequence ID" value="NZ_JASCIS010000070.1"/>
</dbReference>
<reference evidence="2 3" key="1">
    <citation type="submission" date="2023-05" db="EMBL/GenBank/DDBJ databases">
        <title>Draft genome sequence of Streptomyces sp. B-S-A12 isolated from a cave soil in Thailand.</title>
        <authorList>
            <person name="Chamroensaksri N."/>
            <person name="Muangham S."/>
        </authorList>
    </citation>
    <scope>NUCLEOTIDE SEQUENCE [LARGE SCALE GENOMIC DNA]</scope>
    <source>
        <strain evidence="2 3">B-S-A12</strain>
    </source>
</reference>
<gene>
    <name evidence="2" type="ORF">QIT00_36680</name>
</gene>
<keyword evidence="3" id="KW-1185">Reference proteome</keyword>
<comment type="caution">
    <text evidence="2">The sequence shown here is derived from an EMBL/GenBank/DDBJ whole genome shotgun (WGS) entry which is preliminary data.</text>
</comment>
<name>A0ABT6T802_9ACTN</name>
<organism evidence="2 3">
    <name type="scientific">Streptomyces luteolus</name>
    <dbReference type="NCBI Taxonomy" id="3043615"/>
    <lineage>
        <taxon>Bacteria</taxon>
        <taxon>Bacillati</taxon>
        <taxon>Actinomycetota</taxon>
        <taxon>Actinomycetes</taxon>
        <taxon>Kitasatosporales</taxon>
        <taxon>Streptomycetaceae</taxon>
        <taxon>Streptomyces</taxon>
    </lineage>
</organism>
<proteinExistence type="predicted"/>
<feature type="compositionally biased region" description="Basic residues" evidence="1">
    <location>
        <begin position="259"/>
        <end position="270"/>
    </location>
</feature>
<accession>A0ABT6T802</accession>
<evidence type="ECO:0000313" key="2">
    <source>
        <dbReference type="EMBL" id="MDI3424016.1"/>
    </source>
</evidence>